<dbReference type="Pfam" id="PF02581">
    <property type="entry name" value="TMP-TENI"/>
    <property type="match status" value="1"/>
</dbReference>
<keyword evidence="2 9" id="KW-0808">Transferase</keyword>
<dbReference type="CDD" id="cd00564">
    <property type="entry name" value="TMP_TenI"/>
    <property type="match status" value="1"/>
</dbReference>
<comment type="caution">
    <text evidence="13">The sequence shown here is derived from an EMBL/GenBank/DDBJ whole genome shotgun (WGS) entry which is preliminary data.</text>
</comment>
<dbReference type="EC" id="2.5.1.3" evidence="9"/>
<dbReference type="GO" id="GO:0005737">
    <property type="term" value="C:cytoplasm"/>
    <property type="evidence" value="ECO:0007669"/>
    <property type="project" value="TreeGrafter"/>
</dbReference>
<dbReference type="NCBIfam" id="TIGR00693">
    <property type="entry name" value="thiE"/>
    <property type="match status" value="1"/>
</dbReference>
<dbReference type="PANTHER" id="PTHR20857:SF15">
    <property type="entry name" value="THIAMINE-PHOSPHATE SYNTHASE"/>
    <property type="match status" value="1"/>
</dbReference>
<dbReference type="InterPro" id="IPR034291">
    <property type="entry name" value="TMP_synthase"/>
</dbReference>
<feature type="binding site" evidence="9">
    <location>
        <position position="117"/>
    </location>
    <ligand>
        <name>4-amino-2-methyl-5-(diphosphooxymethyl)pyrimidine</name>
        <dbReference type="ChEBI" id="CHEBI:57841"/>
    </ligand>
</feature>
<dbReference type="PANTHER" id="PTHR20857">
    <property type="entry name" value="THIAMINE-PHOSPHATE PYROPHOSPHORYLASE"/>
    <property type="match status" value="1"/>
</dbReference>
<dbReference type="GO" id="GO:0009229">
    <property type="term" value="P:thiamine diphosphate biosynthetic process"/>
    <property type="evidence" value="ECO:0007669"/>
    <property type="project" value="UniProtKB-UniRule"/>
</dbReference>
<evidence type="ECO:0000256" key="3">
    <source>
        <dbReference type="ARBA" id="ARBA00022723"/>
    </source>
</evidence>
<proteinExistence type="inferred from homology"/>
<feature type="binding site" evidence="9">
    <location>
        <position position="99"/>
    </location>
    <ligand>
        <name>Mg(2+)</name>
        <dbReference type="ChEBI" id="CHEBI:18420"/>
    </ligand>
</feature>
<dbReference type="FunFam" id="3.20.20.70:FF:000096">
    <property type="entry name" value="Thiamine-phosphate synthase"/>
    <property type="match status" value="1"/>
</dbReference>
<evidence type="ECO:0000256" key="11">
    <source>
        <dbReference type="RuleBase" id="RU004253"/>
    </source>
</evidence>
<dbReference type="GO" id="GO:0009228">
    <property type="term" value="P:thiamine biosynthetic process"/>
    <property type="evidence" value="ECO:0007669"/>
    <property type="project" value="UniProtKB-KW"/>
</dbReference>
<dbReference type="SUPFAM" id="SSF51391">
    <property type="entry name" value="Thiamin phosphate synthase"/>
    <property type="match status" value="1"/>
</dbReference>
<evidence type="ECO:0000256" key="6">
    <source>
        <dbReference type="ARBA" id="ARBA00047334"/>
    </source>
</evidence>
<dbReference type="UniPathway" id="UPA00060">
    <property type="reaction ID" value="UER00141"/>
</dbReference>
<evidence type="ECO:0000256" key="5">
    <source>
        <dbReference type="ARBA" id="ARBA00022977"/>
    </source>
</evidence>
<comment type="pathway">
    <text evidence="1 9 11">Cofactor biosynthesis; thiamine diphosphate biosynthesis; thiamine phosphate from 4-amino-2-methyl-5-diphosphomethylpyrimidine and 4-methyl-5-(2-phosphoethyl)-thiazole: step 1/1.</text>
</comment>
<keyword evidence="4 9" id="KW-0460">Magnesium</keyword>
<evidence type="ECO:0000256" key="4">
    <source>
        <dbReference type="ARBA" id="ARBA00022842"/>
    </source>
</evidence>
<feature type="domain" description="Thiamine phosphate synthase/TenI" evidence="12">
    <location>
        <begin position="15"/>
        <end position="198"/>
    </location>
</feature>
<evidence type="ECO:0000256" key="8">
    <source>
        <dbReference type="ARBA" id="ARBA00047883"/>
    </source>
</evidence>
<dbReference type="GO" id="GO:0004789">
    <property type="term" value="F:thiamine-phosphate diphosphorylase activity"/>
    <property type="evidence" value="ECO:0007669"/>
    <property type="project" value="UniProtKB-UniRule"/>
</dbReference>
<dbReference type="HAMAP" id="MF_00097">
    <property type="entry name" value="TMP_synthase"/>
    <property type="match status" value="1"/>
</dbReference>
<comment type="cofactor">
    <cofactor evidence="9">
        <name>Mg(2+)</name>
        <dbReference type="ChEBI" id="CHEBI:18420"/>
    </cofactor>
    <text evidence="9">Binds 1 Mg(2+) ion per subunit.</text>
</comment>
<organism evidence="13 14">
    <name type="scientific">Texcoconibacillus texcoconensis</name>
    <dbReference type="NCBI Taxonomy" id="1095777"/>
    <lineage>
        <taxon>Bacteria</taxon>
        <taxon>Bacillati</taxon>
        <taxon>Bacillota</taxon>
        <taxon>Bacilli</taxon>
        <taxon>Bacillales</taxon>
        <taxon>Bacillaceae</taxon>
        <taxon>Texcoconibacillus</taxon>
    </lineage>
</organism>
<feature type="binding site" evidence="9">
    <location>
        <begin position="143"/>
        <end position="145"/>
    </location>
    <ligand>
        <name>2-[(2R,5Z)-2-carboxy-4-methylthiazol-5(2H)-ylidene]ethyl phosphate</name>
        <dbReference type="ChEBI" id="CHEBI:62899"/>
    </ligand>
</feature>
<evidence type="ECO:0000256" key="10">
    <source>
        <dbReference type="RuleBase" id="RU003826"/>
    </source>
</evidence>
<comment type="similarity">
    <text evidence="9 10">Belongs to the thiamine-phosphate synthase family.</text>
</comment>
<evidence type="ECO:0000256" key="7">
    <source>
        <dbReference type="ARBA" id="ARBA00047851"/>
    </source>
</evidence>
<name>A0A840QQB1_9BACI</name>
<feature type="binding site" evidence="9">
    <location>
        <position position="146"/>
    </location>
    <ligand>
        <name>4-amino-2-methyl-5-(diphosphooxymethyl)pyrimidine</name>
        <dbReference type="ChEBI" id="CHEBI:57841"/>
    </ligand>
</feature>
<dbReference type="InterPro" id="IPR022998">
    <property type="entry name" value="ThiamineP_synth_TenI"/>
</dbReference>
<comment type="catalytic activity">
    <reaction evidence="6 9 10">
        <text>4-methyl-5-(2-phosphooxyethyl)-thiazole + 4-amino-2-methyl-5-(diphosphooxymethyl)pyrimidine + H(+) = thiamine phosphate + diphosphate</text>
        <dbReference type="Rhea" id="RHEA:22328"/>
        <dbReference type="ChEBI" id="CHEBI:15378"/>
        <dbReference type="ChEBI" id="CHEBI:33019"/>
        <dbReference type="ChEBI" id="CHEBI:37575"/>
        <dbReference type="ChEBI" id="CHEBI:57841"/>
        <dbReference type="ChEBI" id="CHEBI:58296"/>
        <dbReference type="EC" id="2.5.1.3"/>
    </reaction>
</comment>
<dbReference type="EMBL" id="JACHHB010000006">
    <property type="protein sequence ID" value="MBB5173497.1"/>
    <property type="molecule type" value="Genomic_DNA"/>
</dbReference>
<keyword evidence="3 9" id="KW-0479">Metal-binding</keyword>
<dbReference type="GO" id="GO:0000287">
    <property type="term" value="F:magnesium ion binding"/>
    <property type="evidence" value="ECO:0007669"/>
    <property type="project" value="UniProtKB-UniRule"/>
</dbReference>
<keyword evidence="14" id="KW-1185">Reference proteome</keyword>
<sequence length="219" mass="23386">MARWNEEEIRRVLSLYFIAGSVNVTRPLDNVLHEVINGGATIFQFREKGEGALKTDQKEQLARRLQKLCRGVGIPFIVNDDVELAVKLNADGLHVGQDDAATEQARQAIGDGLLGVSAHTVNEAKEAVQAGADYLGVGPMYPTTSKDDAESVRGPEFIRTLREAGILVPIVGIGGINISNANDVIKAGADGVSVISALAAEDEPQSVAEQFLKQIKAQS</sequence>
<feature type="binding site" evidence="9">
    <location>
        <begin position="44"/>
        <end position="48"/>
    </location>
    <ligand>
        <name>4-amino-2-methyl-5-(diphosphooxymethyl)pyrimidine</name>
        <dbReference type="ChEBI" id="CHEBI:57841"/>
    </ligand>
</feature>
<feature type="binding site" evidence="9">
    <location>
        <position position="79"/>
    </location>
    <ligand>
        <name>4-amino-2-methyl-5-(diphosphooxymethyl)pyrimidine</name>
        <dbReference type="ChEBI" id="CHEBI:57841"/>
    </ligand>
</feature>
<dbReference type="Gene3D" id="3.20.20.70">
    <property type="entry name" value="Aldolase class I"/>
    <property type="match status" value="1"/>
</dbReference>
<evidence type="ECO:0000256" key="1">
    <source>
        <dbReference type="ARBA" id="ARBA00005165"/>
    </source>
</evidence>
<dbReference type="Proteomes" id="UP000551878">
    <property type="component" value="Unassembled WGS sequence"/>
</dbReference>
<gene>
    <name evidence="9" type="primary">thiE</name>
    <name evidence="13" type="ORF">HNQ41_001684</name>
</gene>
<evidence type="ECO:0000259" key="12">
    <source>
        <dbReference type="Pfam" id="PF02581"/>
    </source>
</evidence>
<feature type="binding site" evidence="9">
    <location>
        <begin position="195"/>
        <end position="196"/>
    </location>
    <ligand>
        <name>2-[(2R,5Z)-2-carboxy-4-methylthiazol-5(2H)-ylidene]ethyl phosphate</name>
        <dbReference type="ChEBI" id="CHEBI:62899"/>
    </ligand>
</feature>
<comment type="catalytic activity">
    <reaction evidence="7 9 10">
        <text>2-(2-carboxy-4-methylthiazol-5-yl)ethyl phosphate + 4-amino-2-methyl-5-(diphosphooxymethyl)pyrimidine + 2 H(+) = thiamine phosphate + CO2 + diphosphate</text>
        <dbReference type="Rhea" id="RHEA:47848"/>
        <dbReference type="ChEBI" id="CHEBI:15378"/>
        <dbReference type="ChEBI" id="CHEBI:16526"/>
        <dbReference type="ChEBI" id="CHEBI:33019"/>
        <dbReference type="ChEBI" id="CHEBI:37575"/>
        <dbReference type="ChEBI" id="CHEBI:57841"/>
        <dbReference type="ChEBI" id="CHEBI:62890"/>
        <dbReference type="EC" id="2.5.1.3"/>
    </reaction>
</comment>
<comment type="catalytic activity">
    <reaction evidence="8 9 10">
        <text>2-[(2R,5Z)-2-carboxy-4-methylthiazol-5(2H)-ylidene]ethyl phosphate + 4-amino-2-methyl-5-(diphosphooxymethyl)pyrimidine + 2 H(+) = thiamine phosphate + CO2 + diphosphate</text>
        <dbReference type="Rhea" id="RHEA:47844"/>
        <dbReference type="ChEBI" id="CHEBI:15378"/>
        <dbReference type="ChEBI" id="CHEBI:16526"/>
        <dbReference type="ChEBI" id="CHEBI:33019"/>
        <dbReference type="ChEBI" id="CHEBI:37575"/>
        <dbReference type="ChEBI" id="CHEBI:57841"/>
        <dbReference type="ChEBI" id="CHEBI:62899"/>
        <dbReference type="EC" id="2.5.1.3"/>
    </reaction>
</comment>
<protein>
    <recommendedName>
        <fullName evidence="9">Thiamine-phosphate synthase</fullName>
        <shortName evidence="9">TP synthase</shortName>
        <shortName evidence="9">TPS</shortName>
        <ecNumber evidence="9">2.5.1.3</ecNumber>
    </recommendedName>
    <alternativeName>
        <fullName evidence="9">Thiamine-phosphate pyrophosphorylase</fullName>
        <shortName evidence="9">TMP pyrophosphorylase</shortName>
        <shortName evidence="9">TMP-PPase</shortName>
    </alternativeName>
</protein>
<evidence type="ECO:0000313" key="14">
    <source>
        <dbReference type="Proteomes" id="UP000551878"/>
    </source>
</evidence>
<evidence type="ECO:0000256" key="9">
    <source>
        <dbReference type="HAMAP-Rule" id="MF_00097"/>
    </source>
</evidence>
<reference evidence="13 14" key="1">
    <citation type="submission" date="2020-08" db="EMBL/GenBank/DDBJ databases">
        <title>Genomic Encyclopedia of Type Strains, Phase IV (KMG-IV): sequencing the most valuable type-strain genomes for metagenomic binning, comparative biology and taxonomic classification.</title>
        <authorList>
            <person name="Goeker M."/>
        </authorList>
    </citation>
    <scope>NUCLEOTIDE SEQUENCE [LARGE SCALE GENOMIC DNA]</scope>
    <source>
        <strain evidence="13 14">DSM 24696</strain>
    </source>
</reference>
<accession>A0A840QQB1</accession>
<evidence type="ECO:0000313" key="13">
    <source>
        <dbReference type="EMBL" id="MBB5173497.1"/>
    </source>
</evidence>
<dbReference type="AlphaFoldDB" id="A0A840QQB1"/>
<dbReference type="RefSeq" id="WP_184663941.1">
    <property type="nucleotide sequence ID" value="NZ_JACHHB010000006.1"/>
</dbReference>
<feature type="binding site" evidence="9">
    <location>
        <position position="175"/>
    </location>
    <ligand>
        <name>2-[(2R,5Z)-2-carboxy-4-methylthiazol-5(2H)-ylidene]ethyl phosphate</name>
        <dbReference type="ChEBI" id="CHEBI:62899"/>
    </ligand>
</feature>
<feature type="binding site" evidence="9">
    <location>
        <position position="80"/>
    </location>
    <ligand>
        <name>Mg(2+)</name>
        <dbReference type="ChEBI" id="CHEBI:18420"/>
    </ligand>
</feature>
<dbReference type="InterPro" id="IPR036206">
    <property type="entry name" value="ThiamineP_synth_sf"/>
</dbReference>
<comment type="function">
    <text evidence="9">Condenses 4-methyl-5-(beta-hydroxyethyl)thiazole monophosphate (THZ-P) and 2-methyl-4-amino-5-hydroxymethyl pyrimidine pyrophosphate (HMP-PP) to form thiamine monophosphate (TMP).</text>
</comment>
<evidence type="ECO:0000256" key="2">
    <source>
        <dbReference type="ARBA" id="ARBA00022679"/>
    </source>
</evidence>
<keyword evidence="5 9" id="KW-0784">Thiamine biosynthesis</keyword>
<dbReference type="InterPro" id="IPR013785">
    <property type="entry name" value="Aldolase_TIM"/>
</dbReference>